<sequence>MGAVPTLGERVRHRRIDVFEAAVRDAVMEGPSGDAVLAAALDDLPRSRHLEVVVALGDAQGTHGPRALRAVLASPAADRDMRCAAVLALAKRCGHEASADLAAALSSRDAAVKQYAMLGLAYAADDRAFDAAFTRLRHLVRRQEAGPPTDLAFLSVQPPAVAAIFYLARHLDGAGGKRTVRLVSELRTQWDLLPARGRRWLAETWPECGPDGPAVPEVPAPEPRRLDAWIARDPLFGPAH</sequence>
<evidence type="ECO:0000313" key="1">
    <source>
        <dbReference type="EMBL" id="MCF2533168.1"/>
    </source>
</evidence>
<keyword evidence="2" id="KW-1185">Reference proteome</keyword>
<dbReference type="AlphaFoldDB" id="A0AA41Q7Z9"/>
<reference evidence="1" key="1">
    <citation type="submission" date="2022-01" db="EMBL/GenBank/DDBJ databases">
        <title>Genome-Based Taxonomic Classification of the Phylum Actinobacteria.</title>
        <authorList>
            <person name="Gao Y."/>
        </authorList>
    </citation>
    <scope>NUCLEOTIDE SEQUENCE</scope>
    <source>
        <strain evidence="1">KLBMP 8922</strain>
    </source>
</reference>
<dbReference type="SUPFAM" id="SSF48371">
    <property type="entry name" value="ARM repeat"/>
    <property type="match status" value="1"/>
</dbReference>
<dbReference type="EMBL" id="JAKFHA010000044">
    <property type="protein sequence ID" value="MCF2533168.1"/>
    <property type="molecule type" value="Genomic_DNA"/>
</dbReference>
<comment type="caution">
    <text evidence="1">The sequence shown here is derived from an EMBL/GenBank/DDBJ whole genome shotgun (WGS) entry which is preliminary data.</text>
</comment>
<dbReference type="InterPro" id="IPR016024">
    <property type="entry name" value="ARM-type_fold"/>
</dbReference>
<proteinExistence type="predicted"/>
<accession>A0AA41Q7Z9</accession>
<evidence type="ECO:0000313" key="2">
    <source>
        <dbReference type="Proteomes" id="UP001165378"/>
    </source>
</evidence>
<gene>
    <name evidence="1" type="ORF">LZ495_38955</name>
</gene>
<organism evidence="1 2">
    <name type="scientific">Yinghuangia soli</name>
    <dbReference type="NCBI Taxonomy" id="2908204"/>
    <lineage>
        <taxon>Bacteria</taxon>
        <taxon>Bacillati</taxon>
        <taxon>Actinomycetota</taxon>
        <taxon>Actinomycetes</taxon>
        <taxon>Kitasatosporales</taxon>
        <taxon>Streptomycetaceae</taxon>
        <taxon>Yinghuangia</taxon>
    </lineage>
</organism>
<protein>
    <recommendedName>
        <fullName evidence="3">HEAT repeat domain-containing protein</fullName>
    </recommendedName>
</protein>
<evidence type="ECO:0008006" key="3">
    <source>
        <dbReference type="Google" id="ProtNLM"/>
    </source>
</evidence>
<name>A0AA41Q7Z9_9ACTN</name>
<dbReference type="Proteomes" id="UP001165378">
    <property type="component" value="Unassembled WGS sequence"/>
</dbReference>